<dbReference type="PANTHER" id="PTHR16222">
    <property type="entry name" value="ADP-RIBOSYLGLYCOHYDROLASE"/>
    <property type="match status" value="1"/>
</dbReference>
<dbReference type="SUPFAM" id="SSF101478">
    <property type="entry name" value="ADP-ribosylglycohydrolase"/>
    <property type="match status" value="1"/>
</dbReference>
<feature type="binding site" evidence="1">
    <location>
        <position position="53"/>
    </location>
    <ligand>
        <name>Mg(2+)</name>
        <dbReference type="ChEBI" id="CHEBI:18420"/>
        <label>1</label>
    </ligand>
</feature>
<dbReference type="Proteomes" id="UP001277183">
    <property type="component" value="Unassembled WGS sequence"/>
</dbReference>
<accession>A0AAW9F3U1</accession>
<dbReference type="EMBL" id="JAWZVU010000107">
    <property type="protein sequence ID" value="MDX7722026.1"/>
    <property type="molecule type" value="Genomic_DNA"/>
</dbReference>
<dbReference type="Pfam" id="PF03747">
    <property type="entry name" value="ADP_ribosyl_GH"/>
    <property type="match status" value="1"/>
</dbReference>
<dbReference type="PANTHER" id="PTHR16222:SF12">
    <property type="entry name" value="ADP-RIBOSYLGLYCOHYDROLASE-RELATED"/>
    <property type="match status" value="1"/>
</dbReference>
<dbReference type="GO" id="GO:0016798">
    <property type="term" value="F:hydrolase activity, acting on glycosyl bonds"/>
    <property type="evidence" value="ECO:0007669"/>
    <property type="project" value="UniProtKB-KW"/>
</dbReference>
<organism evidence="2 3">
    <name type="scientific">Aeromonas caviae</name>
    <name type="common">Aeromonas punctata</name>
    <dbReference type="NCBI Taxonomy" id="648"/>
    <lineage>
        <taxon>Bacteria</taxon>
        <taxon>Pseudomonadati</taxon>
        <taxon>Pseudomonadota</taxon>
        <taxon>Gammaproteobacteria</taxon>
        <taxon>Aeromonadales</taxon>
        <taxon>Aeromonadaceae</taxon>
        <taxon>Aeromonas</taxon>
    </lineage>
</organism>
<keyword evidence="2" id="KW-0378">Hydrolase</keyword>
<evidence type="ECO:0000313" key="2">
    <source>
        <dbReference type="EMBL" id="MDX7722026.1"/>
    </source>
</evidence>
<protein>
    <submittedName>
        <fullName evidence="2">ADP-ribosylglycohydrolase family protein</fullName>
        <ecNumber evidence="2">3.2.2.-</ecNumber>
    </submittedName>
</protein>
<name>A0AAW9F3U1_AERCA</name>
<comment type="cofactor">
    <cofactor evidence="1">
        <name>Mg(2+)</name>
        <dbReference type="ChEBI" id="CHEBI:18420"/>
    </cofactor>
    <text evidence="1">Binds 2 magnesium ions per subunit.</text>
</comment>
<evidence type="ECO:0000313" key="3">
    <source>
        <dbReference type="Proteomes" id="UP001277183"/>
    </source>
</evidence>
<feature type="binding site" evidence="1">
    <location>
        <position position="55"/>
    </location>
    <ligand>
        <name>Mg(2+)</name>
        <dbReference type="ChEBI" id="CHEBI:18420"/>
        <label>1</label>
    </ligand>
</feature>
<proteinExistence type="predicted"/>
<dbReference type="InterPro" id="IPR050792">
    <property type="entry name" value="ADP-ribosylglycohydrolase"/>
</dbReference>
<keyword evidence="1" id="KW-0479">Metal-binding</keyword>
<sequence length="144" mass="15467">MKNRQSAAKGCLLGLAIGDALGTTLEFAPRDSYTALTDMIGGGPFKLEAGQWTDDTSMALCLADSLLACHRHDPLDQLARYQRWYRQGENSVTGYCFDIGSTVRRALRQYGHSGDPYPGSEDAMSAGNGSFDAISAHCALLQSA</sequence>
<reference evidence="2" key="1">
    <citation type="submission" date="2023-11" db="EMBL/GenBank/DDBJ databases">
        <title>WGS of Aeromonas in Northern Israel.</title>
        <authorList>
            <person name="Hershko Y."/>
        </authorList>
    </citation>
    <scope>NUCLEOTIDE SEQUENCE</scope>
    <source>
        <strain evidence="2">77416</strain>
    </source>
</reference>
<keyword evidence="1" id="KW-0460">Magnesium</keyword>
<comment type="caution">
    <text evidence="2">The sequence shown here is derived from an EMBL/GenBank/DDBJ whole genome shotgun (WGS) entry which is preliminary data.</text>
</comment>
<keyword evidence="2" id="KW-0326">Glycosidase</keyword>
<dbReference type="GO" id="GO:0046872">
    <property type="term" value="F:metal ion binding"/>
    <property type="evidence" value="ECO:0007669"/>
    <property type="project" value="UniProtKB-KW"/>
</dbReference>
<dbReference type="EC" id="3.2.2.-" evidence="2"/>
<feature type="binding site" evidence="1">
    <location>
        <position position="54"/>
    </location>
    <ligand>
        <name>Mg(2+)</name>
        <dbReference type="ChEBI" id="CHEBI:18420"/>
        <label>1</label>
    </ligand>
</feature>
<dbReference type="RefSeq" id="WP_244075340.1">
    <property type="nucleotide sequence ID" value="NZ_BQVG01000295.1"/>
</dbReference>
<dbReference type="Gene3D" id="1.10.4080.10">
    <property type="entry name" value="ADP-ribosylation/Crystallin J1"/>
    <property type="match status" value="1"/>
</dbReference>
<dbReference type="InterPro" id="IPR005502">
    <property type="entry name" value="Ribosyl_crysJ1"/>
</dbReference>
<gene>
    <name evidence="2" type="ORF">SJS77_16405</name>
</gene>
<dbReference type="InterPro" id="IPR036705">
    <property type="entry name" value="Ribosyl_crysJ1_sf"/>
</dbReference>
<evidence type="ECO:0000256" key="1">
    <source>
        <dbReference type="PIRSR" id="PIRSR605502-1"/>
    </source>
</evidence>
<dbReference type="AlphaFoldDB" id="A0AAW9F3U1"/>